<dbReference type="Gene3D" id="3.40.50.150">
    <property type="entry name" value="Vaccinia Virus protein VP39"/>
    <property type="match status" value="2"/>
</dbReference>
<keyword evidence="3 7" id="KW-0489">Methyltransferase</keyword>
<proteinExistence type="predicted"/>
<dbReference type="InterPro" id="IPR029063">
    <property type="entry name" value="SAM-dependent_MTases_sf"/>
</dbReference>
<dbReference type="InterPro" id="IPR007848">
    <property type="entry name" value="Small_mtfrase_dom"/>
</dbReference>
<evidence type="ECO:0000256" key="4">
    <source>
        <dbReference type="ARBA" id="ARBA00022679"/>
    </source>
</evidence>
<evidence type="ECO:0000256" key="2">
    <source>
        <dbReference type="ARBA" id="ARBA00022552"/>
    </source>
</evidence>
<dbReference type="InterPro" id="IPR046977">
    <property type="entry name" value="RsmC/RlmG"/>
</dbReference>
<reference evidence="8" key="1">
    <citation type="journal article" date="2019" name="Int. J. Syst. Evol. Microbiol.">
        <title>The Global Catalogue of Microorganisms (GCM) 10K type strain sequencing project: providing services to taxonomists for standard genome sequencing and annotation.</title>
        <authorList>
            <consortium name="The Broad Institute Genomics Platform"/>
            <consortium name="The Broad Institute Genome Sequencing Center for Infectious Disease"/>
            <person name="Wu L."/>
            <person name="Ma J."/>
        </authorList>
    </citation>
    <scope>NUCLEOTIDE SEQUENCE [LARGE SCALE GENOMIC DNA]</scope>
    <source>
        <strain evidence="8">CGMCC 4.7242</strain>
    </source>
</reference>
<keyword evidence="8" id="KW-1185">Reference proteome</keyword>
<comment type="caution">
    <text evidence="7">The sequence shown here is derived from an EMBL/GenBank/DDBJ whole genome shotgun (WGS) entry which is preliminary data.</text>
</comment>
<dbReference type="InterPro" id="IPR002052">
    <property type="entry name" value="DNA_methylase_N6_adenine_CS"/>
</dbReference>
<dbReference type="PROSITE" id="PS00092">
    <property type="entry name" value="N6_MTASE"/>
    <property type="match status" value="1"/>
</dbReference>
<name>A0ABW4S7H1_9RHOB</name>
<sequence length="337" mass="35696">MLSDRLTLALQSGLLALPASGRVAVFGATSARDLADLPRGRVQVIQRFRPDHDALLQAGWQVATAPEGDYTAAIVCLPRARAAAKGLIAEAAAHLPPGAPLVVDGQKTDGVDAMVRALRERVEFPQPISKAHGKIAVLPSGPFFADWVAQPVLLAGGFTTMPGVFSADGVDPASALLAATLPDRLPARVADLGAGWGYLSLAALARDGVEELHLVEADLVALDCARKNVADPRARFHWADARAHVPDGGFDAVIMNPPFHTARAADPKIGADFIAAAARMLTTAGTLWLVANRHLPYEEHLKARFREVEELAGTPAFKIYRAARPAATPKGSRPRRA</sequence>
<dbReference type="CDD" id="cd02440">
    <property type="entry name" value="AdoMet_MTases"/>
    <property type="match status" value="1"/>
</dbReference>
<evidence type="ECO:0000259" key="6">
    <source>
        <dbReference type="Pfam" id="PF05175"/>
    </source>
</evidence>
<dbReference type="Proteomes" id="UP001597353">
    <property type="component" value="Unassembled WGS sequence"/>
</dbReference>
<dbReference type="SUPFAM" id="SSF53335">
    <property type="entry name" value="S-adenosyl-L-methionine-dependent methyltransferases"/>
    <property type="match status" value="1"/>
</dbReference>
<dbReference type="GO" id="GO:0008168">
    <property type="term" value="F:methyltransferase activity"/>
    <property type="evidence" value="ECO:0007669"/>
    <property type="project" value="UniProtKB-KW"/>
</dbReference>
<dbReference type="PANTHER" id="PTHR47816">
    <property type="entry name" value="RIBOSOMAL RNA SMALL SUBUNIT METHYLTRANSFERASE C"/>
    <property type="match status" value="1"/>
</dbReference>
<evidence type="ECO:0000313" key="8">
    <source>
        <dbReference type="Proteomes" id="UP001597353"/>
    </source>
</evidence>
<feature type="domain" description="Methyltransferase small" evidence="6">
    <location>
        <begin position="158"/>
        <end position="321"/>
    </location>
</feature>
<evidence type="ECO:0000313" key="7">
    <source>
        <dbReference type="EMBL" id="MFD1913344.1"/>
    </source>
</evidence>
<organism evidence="7 8">
    <name type="scientific">Halodurantibacterium flavum</name>
    <dbReference type="NCBI Taxonomy" id="1382802"/>
    <lineage>
        <taxon>Bacteria</taxon>
        <taxon>Pseudomonadati</taxon>
        <taxon>Pseudomonadota</taxon>
        <taxon>Alphaproteobacteria</taxon>
        <taxon>Rhodobacterales</taxon>
        <taxon>Paracoccaceae</taxon>
        <taxon>Halodurantibacterium</taxon>
    </lineage>
</organism>
<keyword evidence="4" id="KW-0808">Transferase</keyword>
<accession>A0ABW4S7H1</accession>
<dbReference type="EMBL" id="JBHUGH010000010">
    <property type="protein sequence ID" value="MFD1913344.1"/>
    <property type="molecule type" value="Genomic_DNA"/>
</dbReference>
<dbReference type="Pfam" id="PF05175">
    <property type="entry name" value="MTS"/>
    <property type="match status" value="1"/>
</dbReference>
<protein>
    <submittedName>
        <fullName evidence="7">Methyltransferase</fullName>
    </submittedName>
</protein>
<dbReference type="RefSeq" id="WP_390263069.1">
    <property type="nucleotide sequence ID" value="NZ_JBHUGH010000010.1"/>
</dbReference>
<evidence type="ECO:0000256" key="3">
    <source>
        <dbReference type="ARBA" id="ARBA00022603"/>
    </source>
</evidence>
<keyword evidence="1" id="KW-0963">Cytoplasm</keyword>
<dbReference type="PANTHER" id="PTHR47816:SF4">
    <property type="entry name" value="RIBOSOMAL RNA SMALL SUBUNIT METHYLTRANSFERASE C"/>
    <property type="match status" value="1"/>
</dbReference>
<evidence type="ECO:0000256" key="5">
    <source>
        <dbReference type="ARBA" id="ARBA00022691"/>
    </source>
</evidence>
<evidence type="ECO:0000256" key="1">
    <source>
        <dbReference type="ARBA" id="ARBA00022490"/>
    </source>
</evidence>
<keyword evidence="5" id="KW-0949">S-adenosyl-L-methionine</keyword>
<dbReference type="GO" id="GO:0032259">
    <property type="term" value="P:methylation"/>
    <property type="evidence" value="ECO:0007669"/>
    <property type="project" value="UniProtKB-KW"/>
</dbReference>
<gene>
    <name evidence="7" type="ORF">ACFSGJ_14095</name>
</gene>
<keyword evidence="2" id="KW-0698">rRNA processing</keyword>